<keyword evidence="2" id="KW-1185">Reference proteome</keyword>
<dbReference type="EMBL" id="JASPKZ010009138">
    <property type="protein sequence ID" value="KAJ9577981.1"/>
    <property type="molecule type" value="Genomic_DNA"/>
</dbReference>
<accession>A0AAD7ZCV7</accession>
<protein>
    <submittedName>
        <fullName evidence="1">Uncharacterized protein</fullName>
    </submittedName>
</protein>
<reference evidence="1" key="1">
    <citation type="journal article" date="2023" name="IScience">
        <title>Live-bearing cockroach genome reveals convergent evolutionary mechanisms linked to viviparity in insects and beyond.</title>
        <authorList>
            <person name="Fouks B."/>
            <person name="Harrison M.C."/>
            <person name="Mikhailova A.A."/>
            <person name="Marchal E."/>
            <person name="English S."/>
            <person name="Carruthers M."/>
            <person name="Jennings E.C."/>
            <person name="Chiamaka E.L."/>
            <person name="Frigard R.A."/>
            <person name="Pippel M."/>
            <person name="Attardo G.M."/>
            <person name="Benoit J.B."/>
            <person name="Bornberg-Bauer E."/>
            <person name="Tobe S.S."/>
        </authorList>
    </citation>
    <scope>NUCLEOTIDE SEQUENCE</scope>
    <source>
        <strain evidence="1">Stay&amp;Tobe</strain>
    </source>
</reference>
<organism evidence="1 2">
    <name type="scientific">Diploptera punctata</name>
    <name type="common">Pacific beetle cockroach</name>
    <dbReference type="NCBI Taxonomy" id="6984"/>
    <lineage>
        <taxon>Eukaryota</taxon>
        <taxon>Metazoa</taxon>
        <taxon>Ecdysozoa</taxon>
        <taxon>Arthropoda</taxon>
        <taxon>Hexapoda</taxon>
        <taxon>Insecta</taxon>
        <taxon>Pterygota</taxon>
        <taxon>Neoptera</taxon>
        <taxon>Polyneoptera</taxon>
        <taxon>Dictyoptera</taxon>
        <taxon>Blattodea</taxon>
        <taxon>Blaberoidea</taxon>
        <taxon>Blaberidae</taxon>
        <taxon>Diplopterinae</taxon>
        <taxon>Diploptera</taxon>
    </lineage>
</organism>
<proteinExistence type="predicted"/>
<dbReference type="AlphaFoldDB" id="A0AAD7ZCV7"/>
<name>A0AAD7ZCV7_DIPPU</name>
<evidence type="ECO:0000313" key="2">
    <source>
        <dbReference type="Proteomes" id="UP001233999"/>
    </source>
</evidence>
<sequence length="196" mass="22211">FSILNSILFTFHVWFYKDSIWEPYIYSKRQRPLAKPGLDAAKRDQHRARRKKKNIIYSMLQNKQMLKSALCRLFPAVQILKRNPLNLVPITSSVCQPNSVTGDVDTLLKVFFVSTEQCVALHGSVSGGACCDMLLSEAYSNVPYSTNVVCSDACSLPSLAGLIFHESRRFSAFFRQKLINNELRNRHSSNSVTFIA</sequence>
<comment type="caution">
    <text evidence="1">The sequence shown here is derived from an EMBL/GenBank/DDBJ whole genome shotgun (WGS) entry which is preliminary data.</text>
</comment>
<feature type="non-terminal residue" evidence="1">
    <location>
        <position position="1"/>
    </location>
</feature>
<gene>
    <name evidence="1" type="ORF">L9F63_025161</name>
</gene>
<evidence type="ECO:0000313" key="1">
    <source>
        <dbReference type="EMBL" id="KAJ9577981.1"/>
    </source>
</evidence>
<feature type="non-terminal residue" evidence="1">
    <location>
        <position position="196"/>
    </location>
</feature>
<dbReference type="Proteomes" id="UP001233999">
    <property type="component" value="Unassembled WGS sequence"/>
</dbReference>
<reference evidence="1" key="2">
    <citation type="submission" date="2023-05" db="EMBL/GenBank/DDBJ databases">
        <authorList>
            <person name="Fouks B."/>
        </authorList>
    </citation>
    <scope>NUCLEOTIDE SEQUENCE</scope>
    <source>
        <strain evidence="1">Stay&amp;Tobe</strain>
        <tissue evidence="1">Testes</tissue>
    </source>
</reference>